<evidence type="ECO:0000256" key="1">
    <source>
        <dbReference type="SAM" id="MobiDB-lite"/>
    </source>
</evidence>
<feature type="compositionally biased region" description="Basic and acidic residues" evidence="1">
    <location>
        <begin position="1"/>
        <end position="29"/>
    </location>
</feature>
<dbReference type="InterPro" id="IPR032675">
    <property type="entry name" value="LRR_dom_sf"/>
</dbReference>
<keyword evidence="4" id="KW-1185">Reference proteome</keyword>
<reference evidence="3 4" key="1">
    <citation type="journal article" date="2022" name="Allergy">
        <title>Genome assembly and annotation of Periplaneta americana reveal a comprehensive cockroach allergen profile.</title>
        <authorList>
            <person name="Wang L."/>
            <person name="Xiong Q."/>
            <person name="Saelim N."/>
            <person name="Wang L."/>
            <person name="Nong W."/>
            <person name="Wan A.T."/>
            <person name="Shi M."/>
            <person name="Liu X."/>
            <person name="Cao Q."/>
            <person name="Hui J.H.L."/>
            <person name="Sookrung N."/>
            <person name="Leung T.F."/>
            <person name="Tungtrongchitr A."/>
            <person name="Tsui S.K.W."/>
        </authorList>
    </citation>
    <scope>NUCLEOTIDE SEQUENCE [LARGE SCALE GENOMIC DNA]</scope>
    <source>
        <strain evidence="3">PWHHKU_190912</strain>
    </source>
</reference>
<organism evidence="3 4">
    <name type="scientific">Periplaneta americana</name>
    <name type="common">American cockroach</name>
    <name type="synonym">Blatta americana</name>
    <dbReference type="NCBI Taxonomy" id="6978"/>
    <lineage>
        <taxon>Eukaryota</taxon>
        <taxon>Metazoa</taxon>
        <taxon>Ecdysozoa</taxon>
        <taxon>Arthropoda</taxon>
        <taxon>Hexapoda</taxon>
        <taxon>Insecta</taxon>
        <taxon>Pterygota</taxon>
        <taxon>Neoptera</taxon>
        <taxon>Polyneoptera</taxon>
        <taxon>Dictyoptera</taxon>
        <taxon>Blattodea</taxon>
        <taxon>Blattoidea</taxon>
        <taxon>Blattidae</taxon>
        <taxon>Blattinae</taxon>
        <taxon>Periplaneta</taxon>
    </lineage>
</organism>
<name>A0ABQ8SBK7_PERAM</name>
<protein>
    <recommendedName>
        <fullName evidence="2">DUF4817 domain-containing protein</fullName>
    </recommendedName>
</protein>
<proteinExistence type="predicted"/>
<feature type="region of interest" description="Disordered" evidence="1">
    <location>
        <begin position="92"/>
        <end position="145"/>
    </location>
</feature>
<sequence>MGEKHQRQTDKHAQRESKAGEENEIKRTEQQTSKDNIGVNVEYVVDQEMCKVQTKENKNLAKHNVESQEMLEKQCFGLIPSNGTKQLLQSERDVKHAAKNDESGVEARRRHTQKEDIEPGSKKRITKDNPTKLADRENDTSKKSGIKAKEVKKYANDKIKKGLSCVMMNESSEEEGATDGYESSERIIEVRRRKEKKRSPGLGIIGESAKGNTESIRKEVFASAGPSLFSTFCVNVKMQYTLNQRLFLVKQYWITNSITATQRAYQREFGVRNPPRRNTILGLVNKLETTGSLSTTGAVTQKIIKTFVAGDRVHLLNVSESLKPYRVTVVHQLQEPDKDKRLNYCRWFQTFIVQNLAILSITWNLWPPRSPDLTTPDNICYRVQISGSSGNESGSSGLDPSTFEHDYHTMVDQMETQYYTYKNPSEKKFSAVIRNVPYSLSDQEIKVALEELNYPYHKVTRLLGKNKQPTPLCAIELDNNDQDANPKRFLSVQGAKILVMLRTTANSNHAAYDCVNCQQQHPTNYRGCEHYLQLKEKLSRGVQLDKKNGFMFQNLRNHYFNAQKILNINNISTLLKKIGPQLSEIRMKCIKNLNMFDLMLYCKKVETLSIEYCLFSEPTMIFSSRVHNPHFKNVKNLILISNKQDISLNLHLLYYNDLKVFHTRLNVNMNDWFVKNLLISRRVYRQITEFIAEDCPSDYLTMRAVKILRENCKNLKLIGNLATWKGVTSEEIVNLKLEIRRIKSPLVVISQEQYVYSLVEAWIKSVLEDIGAGEPSSEMIEELQRECEIMHTYLDALPNTLLADIVPLSMRKYDLVFRSHAIELNPDVINRNENVFDRIFRTILYPCVTTYNVDILKSHHVRLMAINNVSAVSNITFLALPGDGDSLAWLVERHIHEVPLLREFCYPVHCTNVVIESMSHHCLLLRILKIPHSRIDDLSVSKLETFQHMIFLDVSETKMTRKGYRRLLASTQTLENICWSTSVDKILKKFPDEKRHKMKHFESEMQPVEQISRFFNLVSLKLARYLYEESKIGTVIKTLGARLEHVTMKQITGLKVSDLITHCTRLKEMVLSSASNIAGINDAFVRDILISGGFKNLEKLKVLGCGKLNTQTVNLLLEVSTRLSTIEMLDMDPDELQAFRKKIRHSGLKVTTE</sequence>
<accession>A0ABQ8SBK7</accession>
<feature type="region of interest" description="Disordered" evidence="1">
    <location>
        <begin position="1"/>
        <end position="36"/>
    </location>
</feature>
<evidence type="ECO:0000313" key="4">
    <source>
        <dbReference type="Proteomes" id="UP001148838"/>
    </source>
</evidence>
<dbReference type="Pfam" id="PF16087">
    <property type="entry name" value="DUF4817"/>
    <property type="match status" value="1"/>
</dbReference>
<comment type="caution">
    <text evidence="3">The sequence shown here is derived from an EMBL/GenBank/DDBJ whole genome shotgun (WGS) entry which is preliminary data.</text>
</comment>
<dbReference type="Gene3D" id="3.80.10.10">
    <property type="entry name" value="Ribonuclease Inhibitor"/>
    <property type="match status" value="1"/>
</dbReference>
<dbReference type="Proteomes" id="UP001148838">
    <property type="component" value="Unassembled WGS sequence"/>
</dbReference>
<dbReference type="EMBL" id="JAJSOF020000031">
    <property type="protein sequence ID" value="KAJ4431130.1"/>
    <property type="molecule type" value="Genomic_DNA"/>
</dbReference>
<gene>
    <name evidence="3" type="ORF">ANN_19725</name>
</gene>
<evidence type="ECO:0000313" key="3">
    <source>
        <dbReference type="EMBL" id="KAJ4431130.1"/>
    </source>
</evidence>
<feature type="domain" description="DUF4817" evidence="2">
    <location>
        <begin position="241"/>
        <end position="293"/>
    </location>
</feature>
<dbReference type="SUPFAM" id="SSF52047">
    <property type="entry name" value="RNI-like"/>
    <property type="match status" value="1"/>
</dbReference>
<dbReference type="InterPro" id="IPR032135">
    <property type="entry name" value="DUF4817"/>
</dbReference>
<evidence type="ECO:0000259" key="2">
    <source>
        <dbReference type="Pfam" id="PF16087"/>
    </source>
</evidence>